<gene>
    <name evidence="2" type="ORF">RCA23_c06070</name>
</gene>
<reference evidence="2 3" key="1">
    <citation type="journal article" date="2014" name="ISME J.">
        <title>Adaptation of an abundant Roseobacter RCA organism to pelagic systems revealed by genomic and transcriptomic analyses.</title>
        <authorList>
            <person name="Voget S."/>
            <person name="Wemheuer B."/>
            <person name="Brinkhoff T."/>
            <person name="Vollmers J."/>
            <person name="Dietrich S."/>
            <person name="Giebel H.A."/>
            <person name="Beardsley C."/>
            <person name="Sardemann C."/>
            <person name="Bakenhus I."/>
            <person name="Billerbeck S."/>
            <person name="Daniel R."/>
            <person name="Simon M."/>
        </authorList>
    </citation>
    <scope>NUCLEOTIDE SEQUENCE [LARGE SCALE GENOMIC DNA]</scope>
    <source>
        <strain evidence="2 3">RCA23</strain>
    </source>
</reference>
<evidence type="ECO:0000256" key="1">
    <source>
        <dbReference type="SAM" id="Phobius"/>
    </source>
</evidence>
<feature type="transmembrane region" description="Helical" evidence="1">
    <location>
        <begin position="6"/>
        <end position="28"/>
    </location>
</feature>
<proteinExistence type="predicted"/>
<organism evidence="2 3">
    <name type="scientific">Planktomarina temperata RCA23</name>
    <dbReference type="NCBI Taxonomy" id="666509"/>
    <lineage>
        <taxon>Bacteria</taxon>
        <taxon>Pseudomonadati</taxon>
        <taxon>Pseudomonadota</taxon>
        <taxon>Alphaproteobacteria</taxon>
        <taxon>Rhodobacterales</taxon>
        <taxon>Paracoccaceae</taxon>
        <taxon>Planktomarina</taxon>
    </lineage>
</organism>
<keyword evidence="1" id="KW-1133">Transmembrane helix</keyword>
<evidence type="ECO:0000313" key="2">
    <source>
        <dbReference type="EMBL" id="AII86166.1"/>
    </source>
</evidence>
<protein>
    <submittedName>
        <fullName evidence="2">Uncharacterized protein</fullName>
    </submittedName>
</protein>
<feature type="transmembrane region" description="Helical" evidence="1">
    <location>
        <begin position="35"/>
        <end position="52"/>
    </location>
</feature>
<dbReference type="RefSeq" id="WP_044049048.1">
    <property type="nucleotide sequence ID" value="NZ_CP003984.1"/>
</dbReference>
<accession>A0AAN0RH64</accession>
<dbReference type="AlphaFoldDB" id="A0AAN0RH64"/>
<sequence length="76" mass="7959">MDSNLALMIAGGIILSIFGVISALNASIEDRSARLGQGLFILGIGMVAWSWIMAPDGLTLSDIPQAFLIALVSLVK</sequence>
<dbReference type="KEGG" id="ptp:RCA23_c06070"/>
<evidence type="ECO:0000313" key="3">
    <source>
        <dbReference type="Proteomes" id="UP000028680"/>
    </source>
</evidence>
<dbReference type="EMBL" id="CP003984">
    <property type="protein sequence ID" value="AII86166.1"/>
    <property type="molecule type" value="Genomic_DNA"/>
</dbReference>
<keyword evidence="1" id="KW-0472">Membrane</keyword>
<keyword evidence="1" id="KW-0812">Transmembrane</keyword>
<name>A0AAN0RH64_9RHOB</name>
<dbReference type="Proteomes" id="UP000028680">
    <property type="component" value="Chromosome"/>
</dbReference>
<keyword evidence="3" id="KW-1185">Reference proteome</keyword>